<keyword evidence="5" id="KW-1185">Reference proteome</keyword>
<dbReference type="SMART" id="SM00784">
    <property type="entry name" value="SPT2"/>
    <property type="match status" value="1"/>
</dbReference>
<proteinExistence type="inferred from homology"/>
<accession>A0A8H2VHG3</accession>
<keyword evidence="2" id="KW-0175">Coiled coil</keyword>
<dbReference type="InterPro" id="IPR013256">
    <property type="entry name" value="Chromatin_SPT2"/>
</dbReference>
<evidence type="ECO:0000256" key="3">
    <source>
        <dbReference type="SAM" id="MobiDB-lite"/>
    </source>
</evidence>
<evidence type="ECO:0000256" key="1">
    <source>
        <dbReference type="ARBA" id="ARBA00006461"/>
    </source>
</evidence>
<dbReference type="OrthoDB" id="4035998at2759"/>
<dbReference type="GeneID" id="64858556"/>
<feature type="compositionally biased region" description="Basic residues" evidence="3">
    <location>
        <begin position="77"/>
        <end position="90"/>
    </location>
</feature>
<feature type="compositionally biased region" description="Acidic residues" evidence="3">
    <location>
        <begin position="226"/>
        <end position="249"/>
    </location>
</feature>
<evidence type="ECO:0000313" key="5">
    <source>
        <dbReference type="Proteomes" id="UP000644660"/>
    </source>
</evidence>
<dbReference type="Proteomes" id="UP000644660">
    <property type="component" value="Unassembled WGS sequence"/>
</dbReference>
<sequence>MSFLSKLSKLKRDTSENNGKPSHIAHTQKNKNSHIEDETSSLLPKNYIRDEDPAVRRLKEIRNKERLKNQSSEKPKRTPSKPRTVTKRKSKNDMEQDIGTVYKRRLGSNNRNNNNNNMITKRREPIKKMSFDELMKQADSQTRPSPSPRSIASNTNKSIHLNKPGFKKRNPIRERKVVSSLKKKDSNMTTQEQPQMVHLNTRMSTSIARPHARFEAKLNKRRNRYEEDEDEYDEDLDDFIEDDEEEEESAQLRDRGYDRNEIWAMFNRRGHSNHPRPDEEWESDDMETNEIDIMAEEEEASKAARLEDKREQNWLRKHDEAKARVKARNHSKG</sequence>
<feature type="region of interest" description="Disordered" evidence="3">
    <location>
        <begin position="301"/>
        <end position="333"/>
    </location>
</feature>
<dbReference type="Pfam" id="PF08243">
    <property type="entry name" value="SPT2"/>
    <property type="match status" value="1"/>
</dbReference>
<comment type="similarity">
    <text evidence="1">Belongs to the SPT2 family.</text>
</comment>
<feature type="region of interest" description="Disordered" evidence="3">
    <location>
        <begin position="223"/>
        <end position="289"/>
    </location>
</feature>
<name>A0A8H2VHG3_9SACH</name>
<reference evidence="4 5" key="1">
    <citation type="submission" date="2020-05" db="EMBL/GenBank/DDBJ databases">
        <authorList>
            <person name="Casaregola S."/>
            <person name="Devillers H."/>
            <person name="Grondin C."/>
        </authorList>
    </citation>
    <scope>NUCLEOTIDE SEQUENCE [LARGE SCALE GENOMIC DNA]</scope>
    <source>
        <strain evidence="4 5">CLIB 1767</strain>
    </source>
</reference>
<feature type="compositionally biased region" description="Basic and acidic residues" evidence="3">
    <location>
        <begin position="301"/>
        <end position="323"/>
    </location>
</feature>
<dbReference type="EMBL" id="CAEFZW010000006">
    <property type="protein sequence ID" value="CAB4255510.1"/>
    <property type="molecule type" value="Genomic_DNA"/>
</dbReference>
<evidence type="ECO:0000313" key="4">
    <source>
        <dbReference type="EMBL" id="CAB4255510.1"/>
    </source>
</evidence>
<gene>
    <name evidence="4" type="ORF">KABA2_06S07062</name>
</gene>
<dbReference type="AlphaFoldDB" id="A0A8H2VHG3"/>
<feature type="compositionally biased region" description="Polar residues" evidence="3">
    <location>
        <begin position="138"/>
        <end position="159"/>
    </location>
</feature>
<comment type="caution">
    <text evidence="4">The sequence shown here is derived from an EMBL/GenBank/DDBJ whole genome shotgun (WGS) entry which is preliminary data.</text>
</comment>
<feature type="compositionally biased region" description="Basic and acidic residues" evidence="3">
    <location>
        <begin position="47"/>
        <end position="76"/>
    </location>
</feature>
<protein>
    <submittedName>
        <fullName evidence="4">Similar to Saccharomyces cerevisiae YER161C SPT2 Protein involved in negative regulation of transcription</fullName>
    </submittedName>
</protein>
<feature type="compositionally biased region" description="Basic and acidic residues" evidence="3">
    <location>
        <begin position="121"/>
        <end position="136"/>
    </location>
</feature>
<organism evidence="4 5">
    <name type="scientific">Maudiozyma barnettii</name>
    <dbReference type="NCBI Taxonomy" id="61262"/>
    <lineage>
        <taxon>Eukaryota</taxon>
        <taxon>Fungi</taxon>
        <taxon>Dikarya</taxon>
        <taxon>Ascomycota</taxon>
        <taxon>Saccharomycotina</taxon>
        <taxon>Saccharomycetes</taxon>
        <taxon>Saccharomycetales</taxon>
        <taxon>Saccharomycetaceae</taxon>
        <taxon>Maudiozyma</taxon>
    </lineage>
</organism>
<feature type="compositionally biased region" description="Basic and acidic residues" evidence="3">
    <location>
        <begin position="250"/>
        <end position="261"/>
    </location>
</feature>
<feature type="region of interest" description="Disordered" evidence="3">
    <location>
        <begin position="1"/>
        <end position="166"/>
    </location>
</feature>
<feature type="compositionally biased region" description="Basic residues" evidence="3">
    <location>
        <begin position="324"/>
        <end position="333"/>
    </location>
</feature>
<evidence type="ECO:0000256" key="2">
    <source>
        <dbReference type="ARBA" id="ARBA00023054"/>
    </source>
</evidence>
<feature type="compositionally biased region" description="Acidic residues" evidence="3">
    <location>
        <begin position="279"/>
        <end position="289"/>
    </location>
</feature>
<dbReference type="RefSeq" id="XP_041407354.1">
    <property type="nucleotide sequence ID" value="XM_041551420.1"/>
</dbReference>